<accession>A0AB39KXE1</accession>
<dbReference type="Gene3D" id="3.30.420.310">
    <property type="entry name" value="2-keto-3-deoxy-galactonokinase, C-terminal domain"/>
    <property type="match status" value="1"/>
</dbReference>
<protein>
    <submittedName>
        <fullName evidence="1">2-dehydro-3-deoxygalactonokinase</fullName>
    </submittedName>
</protein>
<dbReference type="InterPro" id="IPR007729">
    <property type="entry name" value="DGOK"/>
</dbReference>
<gene>
    <name evidence="1" type="ORF">ABOZ73_08530</name>
</gene>
<reference evidence="1" key="1">
    <citation type="submission" date="2024-06" db="EMBL/GenBank/DDBJ databases">
        <title>Caulobacter inopinatus, sp. nov.</title>
        <authorList>
            <person name="Donachie S.P."/>
        </authorList>
    </citation>
    <scope>NUCLEOTIDE SEQUENCE</scope>
    <source>
        <strain evidence="1">73W</strain>
    </source>
</reference>
<dbReference type="EMBL" id="CP158375">
    <property type="protein sequence ID" value="XDO98444.1"/>
    <property type="molecule type" value="Genomic_DNA"/>
</dbReference>
<dbReference type="GO" id="GO:0008671">
    <property type="term" value="F:2-dehydro-3-deoxygalactonokinase activity"/>
    <property type="evidence" value="ECO:0007669"/>
    <property type="project" value="InterPro"/>
</dbReference>
<sequence length="288" mass="29687">MGEPFLAVDWGTTNRRVYRIEDGKVVRTERDDQGVTAVGDFDAAVADIRTRFGDLPMLLAGMVGSNIGWRVAPYVAAPAGIEAIAANLLRIDARTAIVPGVSTLADGRPDIMRGEEVQLLGAAGAGLVPADALLAQPGTHCKWATMAGGRIAGFTTAMTGELFALLRGHGLLAAQLGGDVANGAAFLEGVEDAKRRDLAASLFGIRAAKILGTRDDADAAAYASGLLIGSDVAARLDASTHDCVHILSGPELGDLYTAAIKANGCAARLVDSHAAFVAGIIAIESQTR</sequence>
<name>A0AB39KXE1_9CAUL</name>
<dbReference type="AlphaFoldDB" id="A0AB39KXE1"/>
<dbReference type="GO" id="GO:0034194">
    <property type="term" value="P:D-galactonate catabolic process"/>
    <property type="evidence" value="ECO:0007669"/>
    <property type="project" value="InterPro"/>
</dbReference>
<dbReference type="InterPro" id="IPR042258">
    <property type="entry name" value="DGOK_N"/>
</dbReference>
<dbReference type="Gene3D" id="3.30.420.300">
    <property type="entry name" value="2-keto-3-deoxy-galactonokinase, substrate binding domain"/>
    <property type="match status" value="1"/>
</dbReference>
<dbReference type="Pfam" id="PF05035">
    <property type="entry name" value="DGOK"/>
    <property type="match status" value="1"/>
</dbReference>
<organism evidence="1">
    <name type="scientific">Caulobacter sp. 73W</name>
    <dbReference type="NCBI Taxonomy" id="3161137"/>
    <lineage>
        <taxon>Bacteria</taxon>
        <taxon>Pseudomonadati</taxon>
        <taxon>Pseudomonadota</taxon>
        <taxon>Alphaproteobacteria</taxon>
        <taxon>Caulobacterales</taxon>
        <taxon>Caulobacteraceae</taxon>
        <taxon>Caulobacter</taxon>
    </lineage>
</organism>
<dbReference type="InterPro" id="IPR042257">
    <property type="entry name" value="DGOK_C"/>
</dbReference>
<evidence type="ECO:0000313" key="1">
    <source>
        <dbReference type="EMBL" id="XDO98444.1"/>
    </source>
</evidence>
<proteinExistence type="predicted"/>
<dbReference type="RefSeq" id="WP_369062319.1">
    <property type="nucleotide sequence ID" value="NZ_CP158375.1"/>
</dbReference>